<dbReference type="PROSITE" id="PS00690">
    <property type="entry name" value="DEAH_ATP_HELICASE"/>
    <property type="match status" value="1"/>
</dbReference>
<keyword evidence="2" id="KW-0067">ATP-binding</keyword>
<keyword evidence="1 2" id="KW-0378">Hydrolase</keyword>
<dbReference type="EMBL" id="MU827778">
    <property type="protein sequence ID" value="KAJ7340498.1"/>
    <property type="molecule type" value="Genomic_DNA"/>
</dbReference>
<dbReference type="InterPro" id="IPR027417">
    <property type="entry name" value="P-loop_NTPase"/>
</dbReference>
<dbReference type="GO" id="GO:0034458">
    <property type="term" value="F:3'-5' RNA helicase activity"/>
    <property type="evidence" value="ECO:0007669"/>
    <property type="project" value="TreeGrafter"/>
</dbReference>
<keyword evidence="2" id="KW-0347">Helicase</keyword>
<dbReference type="Gene3D" id="3.40.50.300">
    <property type="entry name" value="P-loop containing nucleotide triphosphate hydrolases"/>
    <property type="match status" value="1"/>
</dbReference>
<evidence type="ECO:0000313" key="3">
    <source>
        <dbReference type="Proteomes" id="UP001163046"/>
    </source>
</evidence>
<dbReference type="GO" id="GO:0016787">
    <property type="term" value="F:hydrolase activity"/>
    <property type="evidence" value="ECO:0007669"/>
    <property type="project" value="UniProtKB-KW"/>
</dbReference>
<gene>
    <name evidence="2" type="primary">DHX40_1</name>
    <name evidence="2" type="ORF">OS493_003250</name>
</gene>
<evidence type="ECO:0000313" key="2">
    <source>
        <dbReference type="EMBL" id="KAJ7340498.1"/>
    </source>
</evidence>
<dbReference type="PANTHER" id="PTHR18934:SF271">
    <property type="entry name" value="ATP-DEPENDENT RNA HELICASE DHX40-RELATED"/>
    <property type="match status" value="1"/>
</dbReference>
<protein>
    <submittedName>
        <fullName evidence="2">ATP-dependent RNA helicase dhx40</fullName>
        <ecNumber evidence="2">3.6.4.13</ecNumber>
    </submittedName>
</protein>
<keyword evidence="2" id="KW-0547">Nucleotide-binding</keyword>
<dbReference type="SUPFAM" id="SSF52540">
    <property type="entry name" value="P-loop containing nucleoside triphosphate hydrolases"/>
    <property type="match status" value="1"/>
</dbReference>
<name>A0A9W9YIA4_9CNID</name>
<dbReference type="EC" id="3.6.4.13" evidence="2"/>
<organism evidence="2 3">
    <name type="scientific">Desmophyllum pertusum</name>
    <dbReference type="NCBI Taxonomy" id="174260"/>
    <lineage>
        <taxon>Eukaryota</taxon>
        <taxon>Metazoa</taxon>
        <taxon>Cnidaria</taxon>
        <taxon>Anthozoa</taxon>
        <taxon>Hexacorallia</taxon>
        <taxon>Scleractinia</taxon>
        <taxon>Caryophylliina</taxon>
        <taxon>Caryophylliidae</taxon>
        <taxon>Desmophyllum</taxon>
    </lineage>
</organism>
<reference evidence="2" key="1">
    <citation type="submission" date="2023-01" db="EMBL/GenBank/DDBJ databases">
        <title>Genome assembly of the deep-sea coral Lophelia pertusa.</title>
        <authorList>
            <person name="Herrera S."/>
            <person name="Cordes E."/>
        </authorList>
    </citation>
    <scope>NUCLEOTIDE SEQUENCE</scope>
    <source>
        <strain evidence="2">USNM1676648</strain>
        <tissue evidence="2">Polyp</tissue>
    </source>
</reference>
<sequence>MADKSKSREKNSKSSGKLELPIREYRRKLVRAVEENDFFGGCGGDRKRSTSLNFIKEMDCQLGETVGYQVRFDDNTSDKTVIKYMTDGCLLREFLDDSALSKYSVIILDEAHERSLDTVSILKIICCECT</sequence>
<dbReference type="InterPro" id="IPR002464">
    <property type="entry name" value="DNA/RNA_helicase_DEAH_CS"/>
</dbReference>
<dbReference type="GO" id="GO:0003723">
    <property type="term" value="F:RNA binding"/>
    <property type="evidence" value="ECO:0007669"/>
    <property type="project" value="TreeGrafter"/>
</dbReference>
<dbReference type="AlphaFoldDB" id="A0A9W9YIA4"/>
<comment type="caution">
    <text evidence="2">The sequence shown here is derived from an EMBL/GenBank/DDBJ whole genome shotgun (WGS) entry which is preliminary data.</text>
</comment>
<proteinExistence type="predicted"/>
<dbReference type="Proteomes" id="UP001163046">
    <property type="component" value="Unassembled WGS sequence"/>
</dbReference>
<dbReference type="OrthoDB" id="10253254at2759"/>
<keyword evidence="3" id="KW-1185">Reference proteome</keyword>
<accession>A0A9W9YIA4</accession>
<dbReference type="PANTHER" id="PTHR18934">
    <property type="entry name" value="ATP-DEPENDENT RNA HELICASE"/>
    <property type="match status" value="1"/>
</dbReference>
<evidence type="ECO:0000256" key="1">
    <source>
        <dbReference type="ARBA" id="ARBA00022801"/>
    </source>
</evidence>